<reference evidence="1 2" key="1">
    <citation type="submission" date="2022-10" db="EMBL/GenBank/DDBJ databases">
        <title>Comparative genomic analysis of Cohnella hashimotonis sp. nov., isolated from the International Space Station.</title>
        <authorList>
            <person name="Simpson A."/>
            <person name="Venkateswaran K."/>
        </authorList>
    </citation>
    <scope>NUCLEOTIDE SEQUENCE [LARGE SCALE GENOMIC DNA]</scope>
    <source>
        <strain evidence="1 2">DSM 18997</strain>
    </source>
</reference>
<name>A0A9X4QNV2_9BACL</name>
<dbReference type="AlphaFoldDB" id="A0A9X4QNV2"/>
<organism evidence="1 2">
    <name type="scientific">Cohnella ginsengisoli</name>
    <dbReference type="NCBI Taxonomy" id="425004"/>
    <lineage>
        <taxon>Bacteria</taxon>
        <taxon>Bacillati</taxon>
        <taxon>Bacillota</taxon>
        <taxon>Bacilli</taxon>
        <taxon>Bacillales</taxon>
        <taxon>Paenibacillaceae</taxon>
        <taxon>Cohnella</taxon>
    </lineage>
</organism>
<gene>
    <name evidence="1" type="ORF">OMP38_14670</name>
</gene>
<dbReference type="Proteomes" id="UP001153387">
    <property type="component" value="Unassembled WGS sequence"/>
</dbReference>
<proteinExistence type="predicted"/>
<dbReference type="RefSeq" id="WP_277565799.1">
    <property type="nucleotide sequence ID" value="NZ_JAPDHZ010000003.1"/>
</dbReference>
<keyword evidence="2" id="KW-1185">Reference proteome</keyword>
<protein>
    <submittedName>
        <fullName evidence="1">Uncharacterized protein</fullName>
    </submittedName>
</protein>
<comment type="caution">
    <text evidence="1">The sequence shown here is derived from an EMBL/GenBank/DDBJ whole genome shotgun (WGS) entry which is preliminary data.</text>
</comment>
<dbReference type="EMBL" id="JAPDHZ010000003">
    <property type="protein sequence ID" value="MDG0791960.1"/>
    <property type="molecule type" value="Genomic_DNA"/>
</dbReference>
<evidence type="ECO:0000313" key="2">
    <source>
        <dbReference type="Proteomes" id="UP001153387"/>
    </source>
</evidence>
<evidence type="ECO:0000313" key="1">
    <source>
        <dbReference type="EMBL" id="MDG0791960.1"/>
    </source>
</evidence>
<sequence>MSKLVELDPICKCGCNRKIQVKEFRTHEGEWVYEESCFMRIAYSEGWIQKSKLIRPPLR</sequence>
<accession>A0A9X4QNV2</accession>